<protein>
    <submittedName>
        <fullName evidence="1">Uncharacterized protein</fullName>
    </submittedName>
</protein>
<name>A0A5N7B582_9EURO</name>
<evidence type="ECO:0000313" key="1">
    <source>
        <dbReference type="EMBL" id="KAE8376686.1"/>
    </source>
</evidence>
<organism evidence="1 2">
    <name type="scientific">Aspergillus bertholletiae</name>
    <dbReference type="NCBI Taxonomy" id="1226010"/>
    <lineage>
        <taxon>Eukaryota</taxon>
        <taxon>Fungi</taxon>
        <taxon>Dikarya</taxon>
        <taxon>Ascomycota</taxon>
        <taxon>Pezizomycotina</taxon>
        <taxon>Eurotiomycetes</taxon>
        <taxon>Eurotiomycetidae</taxon>
        <taxon>Eurotiales</taxon>
        <taxon>Aspergillaceae</taxon>
        <taxon>Aspergillus</taxon>
        <taxon>Aspergillus subgen. Circumdati</taxon>
    </lineage>
</organism>
<dbReference type="AlphaFoldDB" id="A0A5N7B582"/>
<reference evidence="1 2" key="1">
    <citation type="submission" date="2019-04" db="EMBL/GenBank/DDBJ databases">
        <title>Friends and foes A comparative genomics studyof 23 Aspergillus species from section Flavi.</title>
        <authorList>
            <consortium name="DOE Joint Genome Institute"/>
            <person name="Kjaerbolling I."/>
            <person name="Vesth T."/>
            <person name="Frisvad J.C."/>
            <person name="Nybo J.L."/>
            <person name="Theobald S."/>
            <person name="Kildgaard S."/>
            <person name="Isbrandt T."/>
            <person name="Kuo A."/>
            <person name="Sato A."/>
            <person name="Lyhne E.K."/>
            <person name="Kogle M.E."/>
            <person name="Wiebenga A."/>
            <person name="Kun R.S."/>
            <person name="Lubbers R.J."/>
            <person name="Makela M.R."/>
            <person name="Barry K."/>
            <person name="Chovatia M."/>
            <person name="Clum A."/>
            <person name="Daum C."/>
            <person name="Haridas S."/>
            <person name="He G."/>
            <person name="LaButti K."/>
            <person name="Lipzen A."/>
            <person name="Mondo S."/>
            <person name="Riley R."/>
            <person name="Salamov A."/>
            <person name="Simmons B.A."/>
            <person name="Magnuson J.K."/>
            <person name="Henrissat B."/>
            <person name="Mortensen U.H."/>
            <person name="Larsen T.O."/>
            <person name="Devries R.P."/>
            <person name="Grigoriev I.V."/>
            <person name="Machida M."/>
            <person name="Baker S.E."/>
            <person name="Andersen M.R."/>
        </authorList>
    </citation>
    <scope>NUCLEOTIDE SEQUENCE [LARGE SCALE GENOMIC DNA]</scope>
    <source>
        <strain evidence="1 2">IBT 29228</strain>
    </source>
</reference>
<dbReference type="Proteomes" id="UP000326198">
    <property type="component" value="Unassembled WGS sequence"/>
</dbReference>
<gene>
    <name evidence="1" type="ORF">BDV26DRAFT_265180</name>
</gene>
<proteinExistence type="predicted"/>
<keyword evidence="2" id="KW-1185">Reference proteome</keyword>
<sequence length="57" mass="6900">MSAWLYHIPHDHNMSFVTLLFTLHPWRKGKLRGDRWPLATIVGNLRIMLWRTSIRKM</sequence>
<accession>A0A5N7B582</accession>
<evidence type="ECO:0000313" key="2">
    <source>
        <dbReference type="Proteomes" id="UP000326198"/>
    </source>
</evidence>
<dbReference type="EMBL" id="ML736236">
    <property type="protein sequence ID" value="KAE8376686.1"/>
    <property type="molecule type" value="Genomic_DNA"/>
</dbReference>